<reference evidence="2" key="1">
    <citation type="submission" date="2022-10" db="EMBL/GenBank/DDBJ databases">
        <authorList>
            <person name="Mo P."/>
        </authorList>
    </citation>
    <scope>NUCLEOTIDE SEQUENCE</scope>
    <source>
        <strain evidence="2">HUAS 13-4</strain>
    </source>
</reference>
<evidence type="ECO:0000313" key="3">
    <source>
        <dbReference type="Proteomes" id="UP001061298"/>
    </source>
</evidence>
<accession>A0ABY6EDM1</accession>
<sequence>MCRLDQGQPISFWQFTKYGLIVTGTTVAISLLYVWLRYFVLA</sequence>
<keyword evidence="1" id="KW-0812">Transmembrane</keyword>
<dbReference type="RefSeq" id="WP_263235081.1">
    <property type="nucleotide sequence ID" value="NZ_CP106793.1"/>
</dbReference>
<keyword evidence="3" id="KW-1185">Reference proteome</keyword>
<name>A0ABY6EDM1_9ACTN</name>
<gene>
    <name evidence="2" type="ORF">N8I84_40295</name>
</gene>
<proteinExistence type="predicted"/>
<dbReference type="Proteomes" id="UP001061298">
    <property type="component" value="Chromosome"/>
</dbReference>
<evidence type="ECO:0000313" key="2">
    <source>
        <dbReference type="EMBL" id="UXY24859.1"/>
    </source>
</evidence>
<evidence type="ECO:0000256" key="1">
    <source>
        <dbReference type="SAM" id="Phobius"/>
    </source>
</evidence>
<protein>
    <submittedName>
        <fullName evidence="2">Uncharacterized protein</fullName>
    </submittedName>
</protein>
<feature type="transmembrane region" description="Helical" evidence="1">
    <location>
        <begin position="18"/>
        <end position="36"/>
    </location>
</feature>
<dbReference type="EMBL" id="CP106793">
    <property type="protein sequence ID" value="UXY24859.1"/>
    <property type="molecule type" value="Genomic_DNA"/>
</dbReference>
<organism evidence="2 3">
    <name type="scientific">Streptomyces cynarae</name>
    <dbReference type="NCBI Taxonomy" id="2981134"/>
    <lineage>
        <taxon>Bacteria</taxon>
        <taxon>Bacillati</taxon>
        <taxon>Actinomycetota</taxon>
        <taxon>Actinomycetes</taxon>
        <taxon>Kitasatosporales</taxon>
        <taxon>Streptomycetaceae</taxon>
        <taxon>Streptomyces</taxon>
    </lineage>
</organism>
<keyword evidence="1" id="KW-0472">Membrane</keyword>
<keyword evidence="1" id="KW-1133">Transmembrane helix</keyword>